<dbReference type="HOGENOM" id="CLU_149094_0_0_9"/>
<dbReference type="PANTHER" id="PTHR43395:SF1">
    <property type="entry name" value="CHEMOTAXIS PROTEIN CHEA"/>
    <property type="match status" value="1"/>
</dbReference>
<dbReference type="InterPro" id="IPR051315">
    <property type="entry name" value="Bact_Chemotaxis_CheA"/>
</dbReference>
<feature type="domain" description="HPt" evidence="2">
    <location>
        <begin position="1"/>
        <end position="104"/>
    </location>
</feature>
<dbReference type="Gene3D" id="1.20.120.160">
    <property type="entry name" value="HPT domain"/>
    <property type="match status" value="1"/>
</dbReference>
<evidence type="ECO:0000313" key="4">
    <source>
        <dbReference type="Proteomes" id="UP000004835"/>
    </source>
</evidence>
<dbReference type="SUPFAM" id="SSF47226">
    <property type="entry name" value="Histidine-containing phosphotransfer domain, HPT domain"/>
    <property type="match status" value="1"/>
</dbReference>
<dbReference type="SMART" id="SM00073">
    <property type="entry name" value="HPT"/>
    <property type="match status" value="1"/>
</dbReference>
<reference evidence="3 4" key="1">
    <citation type="submission" date="2011-01" db="EMBL/GenBank/DDBJ databases">
        <authorList>
            <person name="Muzny D."/>
            <person name="Qin X."/>
            <person name="Deng J."/>
            <person name="Jiang H."/>
            <person name="Liu Y."/>
            <person name="Qu J."/>
            <person name="Song X.-Z."/>
            <person name="Zhang L."/>
            <person name="Thornton R."/>
            <person name="Coyle M."/>
            <person name="Francisco L."/>
            <person name="Jackson L."/>
            <person name="Javaid M."/>
            <person name="Korchina V."/>
            <person name="Kovar C."/>
            <person name="Mata R."/>
            <person name="Mathew T."/>
            <person name="Ngo R."/>
            <person name="Nguyen L."/>
            <person name="Nguyen N."/>
            <person name="Okwuonu G."/>
            <person name="Ongeri F."/>
            <person name="Pham C."/>
            <person name="Simmons D."/>
            <person name="Wilczek-Boney K."/>
            <person name="Hale W."/>
            <person name="Jakkamsetti A."/>
            <person name="Pham P."/>
            <person name="Ruth R."/>
            <person name="San Lucas F."/>
            <person name="Warren J."/>
            <person name="Zhang J."/>
            <person name="Zhao Z."/>
            <person name="Zhou C."/>
            <person name="Zhu D."/>
            <person name="Lee S."/>
            <person name="Bess C."/>
            <person name="Blankenburg K."/>
            <person name="Forbes L."/>
            <person name="Fu Q."/>
            <person name="Gubbala S."/>
            <person name="Hirani K."/>
            <person name="Jayaseelan J.C."/>
            <person name="Lara F."/>
            <person name="Munidasa M."/>
            <person name="Palculict T."/>
            <person name="Patil S."/>
            <person name="Pu L.-L."/>
            <person name="Saada N."/>
            <person name="Tang L."/>
            <person name="Weissenberger G."/>
            <person name="Zhu Y."/>
            <person name="Hemphill L."/>
            <person name="Shang Y."/>
            <person name="Youmans B."/>
            <person name="Ayvaz T."/>
            <person name="Ross M."/>
            <person name="Santibanez J."/>
            <person name="Aqrawi P."/>
            <person name="Gross S."/>
            <person name="Joshi V."/>
            <person name="Fowler G."/>
            <person name="Nazareth L."/>
            <person name="Reid J."/>
            <person name="Worley K."/>
            <person name="Petrosino J."/>
            <person name="Highlander S."/>
            <person name="Gibbs R."/>
        </authorList>
    </citation>
    <scope>NUCLEOTIDE SEQUENCE [LARGE SCALE GENOMIC DNA]</scope>
    <source>
        <strain evidence="3 4">ATCC 12755</strain>
    </source>
</reference>
<dbReference type="PANTHER" id="PTHR43395">
    <property type="entry name" value="SENSOR HISTIDINE KINASE CHEA"/>
    <property type="match status" value="1"/>
</dbReference>
<name>F0EFF9_ENTCA</name>
<dbReference type="GO" id="GO:0000160">
    <property type="term" value="P:phosphorelay signal transduction system"/>
    <property type="evidence" value="ECO:0007669"/>
    <property type="project" value="InterPro"/>
</dbReference>
<sequence length="138" mass="15671">MDDNSVYRTLFFEETDDHLAQLNDHVLQLENDPKDSALLNDIFRSAHTLKGMAATMGYDVMTQLTHKMENIFELFKTGTLQVTQQSISLIFKCLDRLSELVEDLREERDLQPAQIADLLAELDQTEHSGGLPTETEAS</sequence>
<gene>
    <name evidence="3" type="ORF">HMPREF9087_0461</name>
</gene>
<dbReference type="InterPro" id="IPR036641">
    <property type="entry name" value="HPT_dom_sf"/>
</dbReference>
<dbReference type="EMBL" id="AEWT01000002">
    <property type="protein sequence ID" value="EGC71084.1"/>
    <property type="molecule type" value="Genomic_DNA"/>
</dbReference>
<keyword evidence="1" id="KW-0597">Phosphoprotein</keyword>
<dbReference type="Pfam" id="PF01627">
    <property type="entry name" value="Hpt"/>
    <property type="match status" value="1"/>
</dbReference>
<evidence type="ECO:0000313" key="3">
    <source>
        <dbReference type="EMBL" id="EGC71084.1"/>
    </source>
</evidence>
<protein>
    <submittedName>
        <fullName evidence="3">Hpt domain protein</fullName>
    </submittedName>
</protein>
<comment type="caution">
    <text evidence="3">The sequence shown here is derived from an EMBL/GenBank/DDBJ whole genome shotgun (WGS) entry which is preliminary data.</text>
</comment>
<accession>F0EFF9</accession>
<dbReference type="PROSITE" id="PS50894">
    <property type="entry name" value="HPT"/>
    <property type="match status" value="1"/>
</dbReference>
<dbReference type="InterPro" id="IPR008207">
    <property type="entry name" value="Sig_transdc_His_kin_Hpt_dom"/>
</dbReference>
<dbReference type="CDD" id="cd00088">
    <property type="entry name" value="HPT"/>
    <property type="match status" value="1"/>
</dbReference>
<organism evidence="3 4">
    <name type="scientific">Enterococcus casseliflavus ATCC 12755</name>
    <dbReference type="NCBI Taxonomy" id="888066"/>
    <lineage>
        <taxon>Bacteria</taxon>
        <taxon>Bacillati</taxon>
        <taxon>Bacillota</taxon>
        <taxon>Bacilli</taxon>
        <taxon>Lactobacillales</taxon>
        <taxon>Enterococcaceae</taxon>
        <taxon>Enterococcus</taxon>
    </lineage>
</organism>
<proteinExistence type="predicted"/>
<dbReference type="Proteomes" id="UP000004835">
    <property type="component" value="Unassembled WGS sequence"/>
</dbReference>
<evidence type="ECO:0000259" key="2">
    <source>
        <dbReference type="PROSITE" id="PS50894"/>
    </source>
</evidence>
<feature type="modified residue" description="Phosphohistidine" evidence="1">
    <location>
        <position position="47"/>
    </location>
</feature>
<evidence type="ECO:0000256" key="1">
    <source>
        <dbReference type="PROSITE-ProRule" id="PRU00110"/>
    </source>
</evidence>
<dbReference type="AlphaFoldDB" id="F0EFF9"/>